<dbReference type="EMBL" id="JBBWWQ010000004">
    <property type="protein sequence ID" value="KAK8948399.1"/>
    <property type="molecule type" value="Genomic_DNA"/>
</dbReference>
<keyword evidence="1" id="KW-0812">Transmembrane</keyword>
<evidence type="ECO:0000256" key="1">
    <source>
        <dbReference type="SAM" id="Phobius"/>
    </source>
</evidence>
<keyword evidence="1" id="KW-0472">Membrane</keyword>
<protein>
    <submittedName>
        <fullName evidence="2">Uncharacterized protein</fullName>
    </submittedName>
</protein>
<evidence type="ECO:0000313" key="3">
    <source>
        <dbReference type="Proteomes" id="UP001418222"/>
    </source>
</evidence>
<keyword evidence="1" id="KW-1133">Transmembrane helix</keyword>
<gene>
    <name evidence="2" type="ORF">KSP39_PZI005313</name>
</gene>
<dbReference type="Proteomes" id="UP001418222">
    <property type="component" value="Unassembled WGS sequence"/>
</dbReference>
<organism evidence="2 3">
    <name type="scientific">Platanthera zijinensis</name>
    <dbReference type="NCBI Taxonomy" id="2320716"/>
    <lineage>
        <taxon>Eukaryota</taxon>
        <taxon>Viridiplantae</taxon>
        <taxon>Streptophyta</taxon>
        <taxon>Embryophyta</taxon>
        <taxon>Tracheophyta</taxon>
        <taxon>Spermatophyta</taxon>
        <taxon>Magnoliopsida</taxon>
        <taxon>Liliopsida</taxon>
        <taxon>Asparagales</taxon>
        <taxon>Orchidaceae</taxon>
        <taxon>Orchidoideae</taxon>
        <taxon>Orchideae</taxon>
        <taxon>Orchidinae</taxon>
        <taxon>Platanthera</taxon>
    </lineage>
</organism>
<accession>A0AAP0BRN2</accession>
<sequence>MVSSWENPSFQSKGPRCQTLHPSGSSLLCLTCCNISSGRLWHHWQDVSAGGLLGLVVSSVIYLQFYPPPYDVNGMFFKLFTSN</sequence>
<keyword evidence="3" id="KW-1185">Reference proteome</keyword>
<reference evidence="2 3" key="1">
    <citation type="journal article" date="2022" name="Nat. Plants">
        <title>Genomes of leafy and leafless Platanthera orchids illuminate the evolution of mycoheterotrophy.</title>
        <authorList>
            <person name="Li M.H."/>
            <person name="Liu K.W."/>
            <person name="Li Z."/>
            <person name="Lu H.C."/>
            <person name="Ye Q.L."/>
            <person name="Zhang D."/>
            <person name="Wang J.Y."/>
            <person name="Li Y.F."/>
            <person name="Zhong Z.M."/>
            <person name="Liu X."/>
            <person name="Yu X."/>
            <person name="Liu D.K."/>
            <person name="Tu X.D."/>
            <person name="Liu B."/>
            <person name="Hao Y."/>
            <person name="Liao X.Y."/>
            <person name="Jiang Y.T."/>
            <person name="Sun W.H."/>
            <person name="Chen J."/>
            <person name="Chen Y.Q."/>
            <person name="Ai Y."/>
            <person name="Zhai J.W."/>
            <person name="Wu S.S."/>
            <person name="Zhou Z."/>
            <person name="Hsiao Y.Y."/>
            <person name="Wu W.L."/>
            <person name="Chen Y.Y."/>
            <person name="Lin Y.F."/>
            <person name="Hsu J.L."/>
            <person name="Li C.Y."/>
            <person name="Wang Z.W."/>
            <person name="Zhao X."/>
            <person name="Zhong W.Y."/>
            <person name="Ma X.K."/>
            <person name="Ma L."/>
            <person name="Huang J."/>
            <person name="Chen G.Z."/>
            <person name="Huang M.Z."/>
            <person name="Huang L."/>
            <person name="Peng D.H."/>
            <person name="Luo Y.B."/>
            <person name="Zou S.Q."/>
            <person name="Chen S.P."/>
            <person name="Lan S."/>
            <person name="Tsai W.C."/>
            <person name="Van de Peer Y."/>
            <person name="Liu Z.J."/>
        </authorList>
    </citation>
    <scope>NUCLEOTIDE SEQUENCE [LARGE SCALE GENOMIC DNA]</scope>
    <source>
        <strain evidence="2">Lor287</strain>
    </source>
</reference>
<comment type="caution">
    <text evidence="2">The sequence shown here is derived from an EMBL/GenBank/DDBJ whole genome shotgun (WGS) entry which is preliminary data.</text>
</comment>
<evidence type="ECO:0000313" key="2">
    <source>
        <dbReference type="EMBL" id="KAK8948399.1"/>
    </source>
</evidence>
<proteinExistence type="predicted"/>
<feature type="transmembrane region" description="Helical" evidence="1">
    <location>
        <begin position="47"/>
        <end position="66"/>
    </location>
</feature>
<name>A0AAP0BRN2_9ASPA</name>
<dbReference type="AlphaFoldDB" id="A0AAP0BRN2"/>